<name>A0A8J2SJ96_9STRA</name>
<comment type="caution">
    <text evidence="1">The sequence shown here is derived from an EMBL/GenBank/DDBJ whole genome shotgun (WGS) entry which is preliminary data.</text>
</comment>
<gene>
    <name evidence="1" type="ORF">PECAL_3P17490</name>
</gene>
<evidence type="ECO:0000313" key="1">
    <source>
        <dbReference type="EMBL" id="CAH0371796.1"/>
    </source>
</evidence>
<keyword evidence="2" id="KW-1185">Reference proteome</keyword>
<proteinExistence type="predicted"/>
<protein>
    <submittedName>
        <fullName evidence="1">Uncharacterized protein</fullName>
    </submittedName>
</protein>
<reference evidence="1" key="1">
    <citation type="submission" date="2021-11" db="EMBL/GenBank/DDBJ databases">
        <authorList>
            <consortium name="Genoscope - CEA"/>
            <person name="William W."/>
        </authorList>
    </citation>
    <scope>NUCLEOTIDE SEQUENCE</scope>
</reference>
<organism evidence="1 2">
    <name type="scientific">Pelagomonas calceolata</name>
    <dbReference type="NCBI Taxonomy" id="35677"/>
    <lineage>
        <taxon>Eukaryota</taxon>
        <taxon>Sar</taxon>
        <taxon>Stramenopiles</taxon>
        <taxon>Ochrophyta</taxon>
        <taxon>Pelagophyceae</taxon>
        <taxon>Pelagomonadales</taxon>
        <taxon>Pelagomonadaceae</taxon>
        <taxon>Pelagomonas</taxon>
    </lineage>
</organism>
<accession>A0A8J2SJ96</accession>
<dbReference type="Proteomes" id="UP000789595">
    <property type="component" value="Unassembled WGS sequence"/>
</dbReference>
<evidence type="ECO:0000313" key="2">
    <source>
        <dbReference type="Proteomes" id="UP000789595"/>
    </source>
</evidence>
<sequence>MATNESDALVAAWCAALPYPAEDLVGTANDAWAVPQTSQTALGASVAASLSALSADAAKAALPPWLDASLAAAATTYCVDAAAALDGVYRAREAALHARRELEAAATEAAATRTNGEPETGRGLAAEALARADAARAAARAVELSVEACCGTLAALAKEEDASLGEAPRRFARAARAAVEAIAVRANDRAAACLKDASVLEGLVDRAPAEAPESLDKWALDEEEKRRDARAVRAARAARRAALQREAADARAVIDARCHDALARRDRPAYLEAAAALAACDAASADADLAECRTVAAVAATESKDARGAADAGAAADEQRLDTAAQAAAKVLSEGGRLTLLKKTAKVLRASSGLTERLGRLASVVAQGVCEALNAARKDHLALNDAADAMTAVLAAHAVGAFDPRDRRVEAQRAQQALEAAIAGVAAAQGTERDAAAARLSEAKAAFQAKRGADLAAADAVLGVEARDTRAGAWPPAPPETDGDALLLRCRADALTNAAHAVRTADPAAADCADRRQKLDAALQRHALVVGDADPPTVDVAYHCALDLLVRGRAVEPPLAAPQEEPTAPAPKHLEPTRAAAAALGDATNVVH</sequence>
<dbReference type="EMBL" id="CAKKNE010000003">
    <property type="protein sequence ID" value="CAH0371796.1"/>
    <property type="molecule type" value="Genomic_DNA"/>
</dbReference>
<dbReference type="AlphaFoldDB" id="A0A8J2SJ96"/>